<sequence length="93" mass="10220">MIKGGRLHDDASGKDAAETGIEFWSSSFLRVYVYVCSSTVEGGTDDELAQKKIILFCRSPIVGLEFEVSETRGQSLTQEYTEQKEGGAVQHNS</sequence>
<dbReference type="AlphaFoldDB" id="A0AAV4U7I6"/>
<name>A0AAV4U7I6_9ARAC</name>
<accession>A0AAV4U7I6</accession>
<gene>
    <name evidence="1" type="ORF">CDAR_314281</name>
</gene>
<dbReference type="EMBL" id="BPLQ01010797">
    <property type="protein sequence ID" value="GIY53733.1"/>
    <property type="molecule type" value="Genomic_DNA"/>
</dbReference>
<reference evidence="1 2" key="1">
    <citation type="submission" date="2021-06" db="EMBL/GenBank/DDBJ databases">
        <title>Caerostris darwini draft genome.</title>
        <authorList>
            <person name="Kono N."/>
            <person name="Arakawa K."/>
        </authorList>
    </citation>
    <scope>NUCLEOTIDE SEQUENCE [LARGE SCALE GENOMIC DNA]</scope>
</reference>
<keyword evidence="2" id="KW-1185">Reference proteome</keyword>
<proteinExistence type="predicted"/>
<evidence type="ECO:0000313" key="2">
    <source>
        <dbReference type="Proteomes" id="UP001054837"/>
    </source>
</evidence>
<organism evidence="1 2">
    <name type="scientific">Caerostris darwini</name>
    <dbReference type="NCBI Taxonomy" id="1538125"/>
    <lineage>
        <taxon>Eukaryota</taxon>
        <taxon>Metazoa</taxon>
        <taxon>Ecdysozoa</taxon>
        <taxon>Arthropoda</taxon>
        <taxon>Chelicerata</taxon>
        <taxon>Arachnida</taxon>
        <taxon>Araneae</taxon>
        <taxon>Araneomorphae</taxon>
        <taxon>Entelegynae</taxon>
        <taxon>Araneoidea</taxon>
        <taxon>Araneidae</taxon>
        <taxon>Caerostris</taxon>
    </lineage>
</organism>
<comment type="caution">
    <text evidence="1">The sequence shown here is derived from an EMBL/GenBank/DDBJ whole genome shotgun (WGS) entry which is preliminary data.</text>
</comment>
<protein>
    <submittedName>
        <fullName evidence="1">Uncharacterized protein</fullName>
    </submittedName>
</protein>
<dbReference type="Proteomes" id="UP001054837">
    <property type="component" value="Unassembled WGS sequence"/>
</dbReference>
<evidence type="ECO:0000313" key="1">
    <source>
        <dbReference type="EMBL" id="GIY53733.1"/>
    </source>
</evidence>